<name>A0A7S1SV33_9CHLO</name>
<proteinExistence type="predicted"/>
<dbReference type="EMBL" id="HBGG01023014">
    <property type="protein sequence ID" value="CAD9209716.1"/>
    <property type="molecule type" value="Transcribed_RNA"/>
</dbReference>
<reference evidence="1" key="1">
    <citation type="submission" date="2021-01" db="EMBL/GenBank/DDBJ databases">
        <authorList>
            <person name="Corre E."/>
            <person name="Pelletier E."/>
            <person name="Niang G."/>
            <person name="Scheremetjew M."/>
            <person name="Finn R."/>
            <person name="Kale V."/>
            <person name="Holt S."/>
            <person name="Cochrane G."/>
            <person name="Meng A."/>
            <person name="Brown T."/>
            <person name="Cohen L."/>
        </authorList>
    </citation>
    <scope>NUCLEOTIDE SEQUENCE</scope>
    <source>
        <strain evidence="1">PLY429</strain>
    </source>
</reference>
<accession>A0A7S1SV33</accession>
<protein>
    <submittedName>
        <fullName evidence="1">Uncharacterized protein</fullName>
    </submittedName>
</protein>
<evidence type="ECO:0000313" key="1">
    <source>
        <dbReference type="EMBL" id="CAD9209716.1"/>
    </source>
</evidence>
<sequence length="106" mass="12159">MARGFVFRDTEDYFVRGRRGLINFSNLGSQEFEDDYGGYTVEGVYSGTAEQREGPVCCFNFATVRRRLHGTLMYYTNVWSPDTAAAFVVAFRRRLDSMVDARDCKP</sequence>
<dbReference type="AlphaFoldDB" id="A0A7S1SV33"/>
<gene>
    <name evidence="1" type="ORF">TCHU04912_LOCUS11955</name>
</gene>
<organism evidence="1">
    <name type="scientific">Tetraselmis chuii</name>
    <dbReference type="NCBI Taxonomy" id="63592"/>
    <lineage>
        <taxon>Eukaryota</taxon>
        <taxon>Viridiplantae</taxon>
        <taxon>Chlorophyta</taxon>
        <taxon>core chlorophytes</taxon>
        <taxon>Chlorodendrophyceae</taxon>
        <taxon>Chlorodendrales</taxon>
        <taxon>Chlorodendraceae</taxon>
        <taxon>Tetraselmis</taxon>
    </lineage>
</organism>